<evidence type="ECO:0000313" key="7">
    <source>
        <dbReference type="Proteomes" id="UP000431451"/>
    </source>
</evidence>
<accession>A0A653AML8</accession>
<dbReference type="AlphaFoldDB" id="A0A653AML8"/>
<sequence>MLDGGRFLINVEIIMKDEDGNIVENANNRVKVNVSGAGRLIGLDNGDSTDYDQYKGLSRRLFSGKLMAIIGKHFRRRIY</sequence>
<comment type="similarity">
    <text evidence="1">Belongs to the glycosyl hydrolase 2 family.</text>
</comment>
<evidence type="ECO:0000256" key="2">
    <source>
        <dbReference type="ARBA" id="ARBA00022801"/>
    </source>
</evidence>
<dbReference type="EMBL" id="UWJD01000001">
    <property type="protein sequence ID" value="VCT82983.1"/>
    <property type="molecule type" value="Genomic_DNA"/>
</dbReference>
<feature type="domain" description="Glycoside hydrolase family 2" evidence="4">
    <location>
        <begin position="8"/>
        <end position="71"/>
    </location>
</feature>
<gene>
    <name evidence="5" type="ORF">CNEO_45220</name>
    <name evidence="6" type="ORF">CNEONATNEC25_00576</name>
</gene>
<dbReference type="InterPro" id="IPR013783">
    <property type="entry name" value="Ig-like_fold"/>
</dbReference>
<name>A0A653AML8_9CLOT</name>
<dbReference type="GO" id="GO:0004565">
    <property type="term" value="F:beta-galactosidase activity"/>
    <property type="evidence" value="ECO:0007669"/>
    <property type="project" value="UniProtKB-EC"/>
</dbReference>
<evidence type="ECO:0000313" key="6">
    <source>
        <dbReference type="EMBL" id="VCT82983.1"/>
    </source>
</evidence>
<dbReference type="Pfam" id="PF18565">
    <property type="entry name" value="Glyco_hydro2_C5"/>
    <property type="match status" value="1"/>
</dbReference>
<evidence type="ECO:0000256" key="1">
    <source>
        <dbReference type="ARBA" id="ARBA00007401"/>
    </source>
</evidence>
<keyword evidence="3 6" id="KW-0326">Glycosidase</keyword>
<reference evidence="5" key="2">
    <citation type="submission" date="2021-10" db="EMBL/GenBank/DDBJ databases">
        <authorList>
            <person name="Mesa V."/>
        </authorList>
    </citation>
    <scope>NUCLEOTIDE SEQUENCE</scope>
    <source>
        <strain evidence="5">CC3_PB</strain>
    </source>
</reference>
<dbReference type="Proteomes" id="UP000789738">
    <property type="component" value="Unassembled WGS sequence"/>
</dbReference>
<organism evidence="6 7">
    <name type="scientific">Clostridium neonatale</name>
    <dbReference type="NCBI Taxonomy" id="137838"/>
    <lineage>
        <taxon>Bacteria</taxon>
        <taxon>Bacillati</taxon>
        <taxon>Bacillota</taxon>
        <taxon>Clostridia</taxon>
        <taxon>Eubacteriales</taxon>
        <taxon>Clostridiaceae</taxon>
        <taxon>Clostridium</taxon>
    </lineage>
</organism>
<dbReference type="Gene3D" id="2.60.40.10">
    <property type="entry name" value="Immunoglobulins"/>
    <property type="match status" value="1"/>
</dbReference>
<protein>
    <submittedName>
        <fullName evidence="6">Beta-galactosidase BoGH2A</fullName>
        <ecNumber evidence="6">3.2.1.23</ecNumber>
    </submittedName>
    <submittedName>
        <fullName evidence="5">Glycoside hydrolase family protein</fullName>
    </submittedName>
</protein>
<evidence type="ECO:0000259" key="4">
    <source>
        <dbReference type="Pfam" id="PF18565"/>
    </source>
</evidence>
<dbReference type="EC" id="3.2.1.23" evidence="6"/>
<keyword evidence="2 6" id="KW-0378">Hydrolase</keyword>
<evidence type="ECO:0000313" key="5">
    <source>
        <dbReference type="EMBL" id="CAG9711315.1"/>
    </source>
</evidence>
<proteinExistence type="inferred from homology"/>
<dbReference type="InterPro" id="IPR040605">
    <property type="entry name" value="Glyco_hydro2_dom5"/>
</dbReference>
<dbReference type="EMBL" id="CAKJVE010000004">
    <property type="protein sequence ID" value="CAG9711315.1"/>
    <property type="molecule type" value="Genomic_DNA"/>
</dbReference>
<evidence type="ECO:0000256" key="3">
    <source>
        <dbReference type="ARBA" id="ARBA00023295"/>
    </source>
</evidence>
<dbReference type="Proteomes" id="UP000431451">
    <property type="component" value="Unassembled WGS sequence"/>
</dbReference>
<reference evidence="6 7" key="1">
    <citation type="submission" date="2018-06" db="EMBL/GenBank/DDBJ databases">
        <authorList>
            <consortium name="IHU Genomes"/>
        </authorList>
    </citation>
    <scope>NUCLEOTIDE SEQUENCE [LARGE SCALE GENOMIC DNA]</scope>
    <source>
        <strain evidence="6 7">NEC25</strain>
    </source>
</reference>